<reference evidence="1" key="1">
    <citation type="submission" date="2021-06" db="EMBL/GenBank/DDBJ databases">
        <authorList>
            <person name="Kallberg Y."/>
            <person name="Tangrot J."/>
            <person name="Rosling A."/>
        </authorList>
    </citation>
    <scope>NUCLEOTIDE SEQUENCE</scope>
    <source>
        <strain evidence="1">28 12/20/2015</strain>
    </source>
</reference>
<evidence type="ECO:0000313" key="2">
    <source>
        <dbReference type="Proteomes" id="UP000789366"/>
    </source>
</evidence>
<sequence length="621" mass="68835">MTLESNGLKKKTIICKNVSFNPYQPLTVVPLKPLTLKHQTQLFKNIRPYIYDPYKDKLCFAPNEQDYIELRTKFQYTATRTQLIDISETPSYVYHPIHLVVSSQMNNDINHPYKKIFDNEGKDEFFEIEYESGGGVGTSQNRLAQNKFKRSLAQESSDNENEKSKTTDEVGNSLNLVWLGFKKFLGFVGPGYVIAVGYFDPGNWATDLAGGSNFGYSPLFIILLSNLFAMLLQSLAIKLGTVTGMACRAFFPPYLRYFLYVLCELAIIATDLAEVIGSAIALNILFSIPLPLGVAITAFSIIGACFIVELFLSKPVASLVFSGYLPNSDLFTDSKELFVSVGIIGATVMPHNLYLHSHLIKVRKYREESKVLNDIDNSLEANQIESDQKVHSVKTMIKKITYRTIKLSSIDSSVALTLALFINSAILIVAATNFYYNNNNASSKVAGLFDAYNLLTKYLGGSAGIIFALALLISGQSATLTATIAGQVVMEGFLGWVIPSWMRRLFTRAVAITPAMLIAVINGQNGLTDMLVASQVALCVQLPFAIIPLVYFTSAKKCMTVDIRNAFNPRSERDDENEEGRVVLLTPLIPAESNGNKLTNISVDEKYLLDFTNPVWLIIIS</sequence>
<gene>
    <name evidence="1" type="ORF">SPELUC_LOCUS797</name>
</gene>
<keyword evidence="2" id="KW-1185">Reference proteome</keyword>
<organism evidence="1 2">
    <name type="scientific">Cetraspora pellucida</name>
    <dbReference type="NCBI Taxonomy" id="1433469"/>
    <lineage>
        <taxon>Eukaryota</taxon>
        <taxon>Fungi</taxon>
        <taxon>Fungi incertae sedis</taxon>
        <taxon>Mucoromycota</taxon>
        <taxon>Glomeromycotina</taxon>
        <taxon>Glomeromycetes</taxon>
        <taxon>Diversisporales</taxon>
        <taxon>Gigasporaceae</taxon>
        <taxon>Cetraspora</taxon>
    </lineage>
</organism>
<dbReference type="Proteomes" id="UP000789366">
    <property type="component" value="Unassembled WGS sequence"/>
</dbReference>
<dbReference type="EMBL" id="CAJVPW010000347">
    <property type="protein sequence ID" value="CAG8451028.1"/>
    <property type="molecule type" value="Genomic_DNA"/>
</dbReference>
<proteinExistence type="predicted"/>
<comment type="caution">
    <text evidence="1">The sequence shown here is derived from an EMBL/GenBank/DDBJ whole genome shotgun (WGS) entry which is preliminary data.</text>
</comment>
<name>A0ACA9K411_9GLOM</name>
<feature type="non-terminal residue" evidence="1">
    <location>
        <position position="621"/>
    </location>
</feature>
<protein>
    <submittedName>
        <fullName evidence="1">13596_t:CDS:1</fullName>
    </submittedName>
</protein>
<evidence type="ECO:0000313" key="1">
    <source>
        <dbReference type="EMBL" id="CAG8451028.1"/>
    </source>
</evidence>
<accession>A0ACA9K411</accession>